<organism evidence="2 3">
    <name type="scientific">Stephania yunnanensis</name>
    <dbReference type="NCBI Taxonomy" id="152371"/>
    <lineage>
        <taxon>Eukaryota</taxon>
        <taxon>Viridiplantae</taxon>
        <taxon>Streptophyta</taxon>
        <taxon>Embryophyta</taxon>
        <taxon>Tracheophyta</taxon>
        <taxon>Spermatophyta</taxon>
        <taxon>Magnoliopsida</taxon>
        <taxon>Ranunculales</taxon>
        <taxon>Menispermaceae</taxon>
        <taxon>Menispermoideae</taxon>
        <taxon>Cissampelideae</taxon>
        <taxon>Stephania</taxon>
    </lineage>
</organism>
<accession>A0AAP0IUH0</accession>
<gene>
    <name evidence="2" type="ORF">Syun_019571</name>
</gene>
<dbReference type="PANTHER" id="PTHR31672">
    <property type="entry name" value="BNACNNG10540D PROTEIN"/>
    <property type="match status" value="1"/>
</dbReference>
<comment type="caution">
    <text evidence="2">The sequence shown here is derived from an EMBL/GenBank/DDBJ whole genome shotgun (WGS) entry which is preliminary data.</text>
</comment>
<reference evidence="2 3" key="1">
    <citation type="submission" date="2024-01" db="EMBL/GenBank/DDBJ databases">
        <title>Genome assemblies of Stephania.</title>
        <authorList>
            <person name="Yang L."/>
        </authorList>
    </citation>
    <scope>NUCLEOTIDE SEQUENCE [LARGE SCALE GENOMIC DNA]</scope>
    <source>
        <strain evidence="2">YNDBR</strain>
        <tissue evidence="2">Leaf</tissue>
    </source>
</reference>
<dbReference type="Pfam" id="PF00646">
    <property type="entry name" value="F-box"/>
    <property type="match status" value="1"/>
</dbReference>
<dbReference type="InterPro" id="IPR001810">
    <property type="entry name" value="F-box_dom"/>
</dbReference>
<dbReference type="SUPFAM" id="SSF81383">
    <property type="entry name" value="F-box domain"/>
    <property type="match status" value="1"/>
</dbReference>
<dbReference type="InterPro" id="IPR036047">
    <property type="entry name" value="F-box-like_dom_sf"/>
</dbReference>
<keyword evidence="3" id="KW-1185">Reference proteome</keyword>
<dbReference type="InterPro" id="IPR050796">
    <property type="entry name" value="SCF_F-box_component"/>
</dbReference>
<name>A0AAP0IUH0_9MAGN</name>
<dbReference type="AlphaFoldDB" id="A0AAP0IUH0"/>
<proteinExistence type="predicted"/>
<evidence type="ECO:0000313" key="2">
    <source>
        <dbReference type="EMBL" id="KAK9121954.1"/>
    </source>
</evidence>
<sequence>MGLFGEFDGLLEEIILYEILPRLPLKSLIRFKLVSTLWNNFITHNNFLLARNHHCNSRNLSDSTFFFNNAERVISTRDDHNHHFKLSNPEFVNQFLFVRGSINGLFYGYCKSPYLNIFICNPITKHVVYVPNPKHLIYFALAVDTHNTPQFGFLVVGIHINDGRSNINSNWLNFEVYSSKAKRWRLASNAKLQVPHQKLPRFADPIFVGKKVYWSLVTHLLWFDVEKDVSGLIQCPDRDNLVFHSPKEYISYMEFGVCSDSVISYSKMTKTGGIEVWLLKSKKEDHEEFKWVKKCNLSLQLIFRQNWNIVSRFCCMIIRTPKKVGKVLAKRGYILPLPYQGGELVWFILDLWSREGHRRKPYQKLFSINMITRELKLYDGDFPLPSIRFSATLLPCPT</sequence>
<dbReference type="EMBL" id="JBBNAF010000008">
    <property type="protein sequence ID" value="KAK9121954.1"/>
    <property type="molecule type" value="Genomic_DNA"/>
</dbReference>
<feature type="domain" description="F-box" evidence="1">
    <location>
        <begin position="15"/>
        <end position="47"/>
    </location>
</feature>
<protein>
    <recommendedName>
        <fullName evidence="1">F-box domain-containing protein</fullName>
    </recommendedName>
</protein>
<evidence type="ECO:0000259" key="1">
    <source>
        <dbReference type="Pfam" id="PF00646"/>
    </source>
</evidence>
<evidence type="ECO:0000313" key="3">
    <source>
        <dbReference type="Proteomes" id="UP001420932"/>
    </source>
</evidence>
<dbReference type="Proteomes" id="UP001420932">
    <property type="component" value="Unassembled WGS sequence"/>
</dbReference>